<feature type="binding site" evidence="12">
    <location>
        <position position="31"/>
    </location>
    <ligand>
        <name>Zn(2+)</name>
        <dbReference type="ChEBI" id="CHEBI:29105"/>
    </ligand>
</feature>
<evidence type="ECO:0000256" key="4">
    <source>
        <dbReference type="ARBA" id="ARBA00022490"/>
    </source>
</evidence>
<evidence type="ECO:0000256" key="10">
    <source>
        <dbReference type="ARBA" id="ARBA00022917"/>
    </source>
</evidence>
<evidence type="ECO:0000256" key="6">
    <source>
        <dbReference type="ARBA" id="ARBA00022723"/>
    </source>
</evidence>
<evidence type="ECO:0000256" key="3">
    <source>
        <dbReference type="ARBA" id="ARBA00011245"/>
    </source>
</evidence>
<dbReference type="SUPFAM" id="SSF47323">
    <property type="entry name" value="Anticodon-binding domain of a subclass of class I aminoacyl-tRNA synthetases"/>
    <property type="match status" value="1"/>
</dbReference>
<keyword evidence="7 12" id="KW-0547">Nucleotide-binding</keyword>
<dbReference type="SUPFAM" id="SSF52374">
    <property type="entry name" value="Nucleotidylyl transferase"/>
    <property type="match status" value="1"/>
</dbReference>
<evidence type="ECO:0000256" key="11">
    <source>
        <dbReference type="ARBA" id="ARBA00023146"/>
    </source>
</evidence>
<feature type="domain" description="Cysteinyl-tRNA synthetase class Ia DALR" evidence="14">
    <location>
        <begin position="352"/>
        <end position="418"/>
    </location>
</feature>
<evidence type="ECO:0000313" key="16">
    <source>
        <dbReference type="Proteomes" id="UP000319322"/>
    </source>
</evidence>
<dbReference type="RefSeq" id="WP_120948363.1">
    <property type="nucleotide sequence ID" value="NZ_QXQS01000009.1"/>
</dbReference>
<dbReference type="GO" id="GO:0005829">
    <property type="term" value="C:cytosol"/>
    <property type="evidence" value="ECO:0007669"/>
    <property type="project" value="TreeGrafter"/>
</dbReference>
<reference evidence="15" key="1">
    <citation type="submission" date="2019-07" db="EMBL/GenBank/DDBJ databases">
        <title>Helicobacter labacensis sp. nov., Helicobacter mehlei sp. nov. and Helicobacter vulpis sp. nov., isolated from gastric mucosa of red fox (Vulpis vulpis).</title>
        <authorList>
            <person name="Kusar D."/>
            <person name="Gruntar I."/>
            <person name="Pate M."/>
            <person name="Zajc U."/>
            <person name="Ocepek M."/>
        </authorList>
    </citation>
    <scope>NUCLEOTIDE SEQUENCE [LARGE SCALE GENOMIC DNA]</scope>
    <source>
        <strain evidence="15">L8b</strain>
    </source>
</reference>
<keyword evidence="5 12" id="KW-0436">Ligase</keyword>
<evidence type="ECO:0000256" key="8">
    <source>
        <dbReference type="ARBA" id="ARBA00022833"/>
    </source>
</evidence>
<feature type="binding site" evidence="12">
    <location>
        <position position="242"/>
    </location>
    <ligand>
        <name>Zn(2+)</name>
        <dbReference type="ChEBI" id="CHEBI:29105"/>
    </ligand>
</feature>
<comment type="cofactor">
    <cofactor evidence="12">
        <name>Zn(2+)</name>
        <dbReference type="ChEBI" id="CHEBI:29105"/>
    </cofactor>
    <text evidence="12">Binds 1 zinc ion per subunit.</text>
</comment>
<dbReference type="PRINTS" id="PR00983">
    <property type="entry name" value="TRNASYNTHCYS"/>
</dbReference>
<dbReference type="InterPro" id="IPR014729">
    <property type="entry name" value="Rossmann-like_a/b/a_fold"/>
</dbReference>
<dbReference type="InterPro" id="IPR015803">
    <property type="entry name" value="Cys-tRNA-ligase"/>
</dbReference>
<keyword evidence="9 12" id="KW-0067">ATP-binding</keyword>
<keyword evidence="11 12" id="KW-0030">Aminoacyl-tRNA synthetase</keyword>
<dbReference type="Pfam" id="PF01406">
    <property type="entry name" value="tRNA-synt_1e"/>
    <property type="match status" value="1"/>
</dbReference>
<dbReference type="Proteomes" id="UP000319322">
    <property type="component" value="Unassembled WGS sequence"/>
</dbReference>
<feature type="short sequence motif" description="'KMSKS' region" evidence="12">
    <location>
        <begin position="274"/>
        <end position="278"/>
    </location>
</feature>
<keyword evidence="10 12" id="KW-0648">Protein biosynthesis</keyword>
<dbReference type="Pfam" id="PF09190">
    <property type="entry name" value="DALR_2"/>
    <property type="match status" value="1"/>
</dbReference>
<dbReference type="GO" id="GO:0004817">
    <property type="term" value="F:cysteine-tRNA ligase activity"/>
    <property type="evidence" value="ECO:0007669"/>
    <property type="project" value="UniProtKB-UniRule"/>
</dbReference>
<protein>
    <recommendedName>
        <fullName evidence="12">Cysteine--tRNA ligase</fullName>
        <ecNumber evidence="12">6.1.1.16</ecNumber>
    </recommendedName>
    <alternativeName>
        <fullName evidence="12">Cysteinyl-tRNA synthetase</fullName>
        <shortName evidence="12">CysRS</shortName>
    </alternativeName>
</protein>
<feature type="binding site" evidence="12">
    <location>
        <position position="212"/>
    </location>
    <ligand>
        <name>Zn(2+)</name>
        <dbReference type="ChEBI" id="CHEBI:29105"/>
    </ligand>
</feature>
<evidence type="ECO:0000256" key="1">
    <source>
        <dbReference type="ARBA" id="ARBA00004496"/>
    </source>
</evidence>
<dbReference type="CDD" id="cd00672">
    <property type="entry name" value="CysRS_core"/>
    <property type="match status" value="1"/>
</dbReference>
<dbReference type="AlphaFoldDB" id="A0A553UWJ0"/>
<reference evidence="15" key="2">
    <citation type="submission" date="2019-07" db="EMBL/GenBank/DDBJ databases">
        <authorList>
            <person name="Papic B."/>
        </authorList>
    </citation>
    <scope>NUCLEOTIDE SEQUENCE [LARGE SCALE GENOMIC DNA]</scope>
    <source>
        <strain evidence="15">L8b</strain>
    </source>
</reference>
<dbReference type="PANTHER" id="PTHR10890">
    <property type="entry name" value="CYSTEINYL-TRNA SYNTHETASE"/>
    <property type="match status" value="1"/>
</dbReference>
<sequence length="476" mass="54299">MKPTYYIYDSHQQQKVPLEPIQPDLVKIYICGPTVYDYSHLGHARSAIAFDLLKRTLELSGYGVQIVKNFTDIDDKIIHKARQEQTNIKTLSEYFIASYLEDMQALGVQRAHLEPRASQHLESMALMIQTLLDKGCAYKTSNGDIYLDTTRDSHYGALSAHSLDQESLSRIEDNPHKRHEKDFALWKAYKDDSDVGYESAVGKGRPGWHIECSAMIFANLAYSQQPYQIDIHGGGSDLFFPHHENEASQTRCAFDQELAKYWMHNGFVNISGQKMSKSLGNSFYIKDALKVYDGEILRNYLLGTHYRAILHFNEEDLLVHKKRLDKLYRLKKRALELAQPSLNNAHSPFANALLECMQDDLNISKALSVLEEHLRLLNESLDNALKTIKKQKAQEILQDLAFVETLLGLGGKDPTLYFQLGVDGALKTYIETQIQLRLQAKQAKNFALADRIREELATQGILLMDQVGGTTWEKLW</sequence>
<feature type="coiled-coil region" evidence="13">
    <location>
        <begin position="367"/>
        <end position="394"/>
    </location>
</feature>
<evidence type="ECO:0000256" key="2">
    <source>
        <dbReference type="ARBA" id="ARBA00005594"/>
    </source>
</evidence>
<keyword evidence="16" id="KW-1185">Reference proteome</keyword>
<dbReference type="GO" id="GO:0008270">
    <property type="term" value="F:zinc ion binding"/>
    <property type="evidence" value="ECO:0007669"/>
    <property type="project" value="UniProtKB-UniRule"/>
</dbReference>
<evidence type="ECO:0000313" key="15">
    <source>
        <dbReference type="EMBL" id="TSA84573.1"/>
    </source>
</evidence>
<keyword evidence="6 12" id="KW-0479">Metal-binding</keyword>
<keyword evidence="8 12" id="KW-0862">Zinc</keyword>
<dbReference type="InterPro" id="IPR009080">
    <property type="entry name" value="tRNAsynth_Ia_anticodon-bd"/>
</dbReference>
<dbReference type="SMART" id="SM00840">
    <property type="entry name" value="DALR_2"/>
    <property type="match status" value="1"/>
</dbReference>
<evidence type="ECO:0000256" key="9">
    <source>
        <dbReference type="ARBA" id="ARBA00022840"/>
    </source>
</evidence>
<gene>
    <name evidence="12 15" type="primary">cysS</name>
    <name evidence="15" type="ORF">FNE76_04390</name>
</gene>
<dbReference type="InterPro" id="IPR032678">
    <property type="entry name" value="tRNA-synt_1_cat_dom"/>
</dbReference>
<comment type="similarity">
    <text evidence="2 12">Belongs to the class-I aminoacyl-tRNA synthetase family.</text>
</comment>
<comment type="subunit">
    <text evidence="3 12">Monomer.</text>
</comment>
<organism evidence="15 16">
    <name type="scientific">Helicobacter mehlei</name>
    <dbReference type="NCBI Taxonomy" id="2316080"/>
    <lineage>
        <taxon>Bacteria</taxon>
        <taxon>Pseudomonadati</taxon>
        <taxon>Campylobacterota</taxon>
        <taxon>Epsilonproteobacteria</taxon>
        <taxon>Campylobacterales</taxon>
        <taxon>Helicobacteraceae</taxon>
        <taxon>Helicobacter</taxon>
    </lineage>
</organism>
<comment type="catalytic activity">
    <reaction evidence="12">
        <text>tRNA(Cys) + L-cysteine + ATP = L-cysteinyl-tRNA(Cys) + AMP + diphosphate</text>
        <dbReference type="Rhea" id="RHEA:17773"/>
        <dbReference type="Rhea" id="RHEA-COMP:9661"/>
        <dbReference type="Rhea" id="RHEA-COMP:9679"/>
        <dbReference type="ChEBI" id="CHEBI:30616"/>
        <dbReference type="ChEBI" id="CHEBI:33019"/>
        <dbReference type="ChEBI" id="CHEBI:35235"/>
        <dbReference type="ChEBI" id="CHEBI:78442"/>
        <dbReference type="ChEBI" id="CHEBI:78517"/>
        <dbReference type="ChEBI" id="CHEBI:456215"/>
        <dbReference type="EC" id="6.1.1.16"/>
    </reaction>
</comment>
<dbReference type="HAMAP" id="MF_00041">
    <property type="entry name" value="Cys_tRNA_synth"/>
    <property type="match status" value="1"/>
</dbReference>
<accession>A0A553UWJ0</accession>
<dbReference type="Gene3D" id="3.40.50.620">
    <property type="entry name" value="HUPs"/>
    <property type="match status" value="1"/>
</dbReference>
<dbReference type="GO" id="GO:0006423">
    <property type="term" value="P:cysteinyl-tRNA aminoacylation"/>
    <property type="evidence" value="ECO:0007669"/>
    <property type="project" value="UniProtKB-UniRule"/>
</dbReference>
<proteinExistence type="inferred from homology"/>
<keyword evidence="4 12" id="KW-0963">Cytoplasm</keyword>
<dbReference type="NCBIfam" id="TIGR00435">
    <property type="entry name" value="cysS"/>
    <property type="match status" value="1"/>
</dbReference>
<dbReference type="PANTHER" id="PTHR10890:SF3">
    <property type="entry name" value="CYSTEINE--TRNA LIGASE, CYTOPLASMIC"/>
    <property type="match status" value="1"/>
</dbReference>
<feature type="binding site" evidence="12">
    <location>
        <position position="246"/>
    </location>
    <ligand>
        <name>Zn(2+)</name>
        <dbReference type="ChEBI" id="CHEBI:29105"/>
    </ligand>
</feature>
<evidence type="ECO:0000259" key="14">
    <source>
        <dbReference type="SMART" id="SM00840"/>
    </source>
</evidence>
<comment type="caution">
    <text evidence="15">The sequence shown here is derived from an EMBL/GenBank/DDBJ whole genome shotgun (WGS) entry which is preliminary data.</text>
</comment>
<dbReference type="InterPro" id="IPR015273">
    <property type="entry name" value="Cys-tRNA-synt_Ia_DALR"/>
</dbReference>
<keyword evidence="13" id="KW-0175">Coiled coil</keyword>
<evidence type="ECO:0000256" key="7">
    <source>
        <dbReference type="ARBA" id="ARBA00022741"/>
    </source>
</evidence>
<dbReference type="EMBL" id="VKGC01000008">
    <property type="protein sequence ID" value="TSA84573.1"/>
    <property type="molecule type" value="Genomic_DNA"/>
</dbReference>
<dbReference type="InterPro" id="IPR024909">
    <property type="entry name" value="Cys-tRNA/MSH_ligase"/>
</dbReference>
<feature type="binding site" evidence="12">
    <location>
        <position position="277"/>
    </location>
    <ligand>
        <name>ATP</name>
        <dbReference type="ChEBI" id="CHEBI:30616"/>
    </ligand>
</feature>
<feature type="short sequence motif" description="'HIGH' region" evidence="12">
    <location>
        <begin position="33"/>
        <end position="43"/>
    </location>
</feature>
<evidence type="ECO:0000256" key="5">
    <source>
        <dbReference type="ARBA" id="ARBA00022598"/>
    </source>
</evidence>
<comment type="subcellular location">
    <subcellularLocation>
        <location evidence="1 12">Cytoplasm</location>
    </subcellularLocation>
</comment>
<dbReference type="EC" id="6.1.1.16" evidence="12"/>
<evidence type="ECO:0000256" key="13">
    <source>
        <dbReference type="SAM" id="Coils"/>
    </source>
</evidence>
<name>A0A553UWJ0_9HELI</name>
<evidence type="ECO:0000256" key="12">
    <source>
        <dbReference type="HAMAP-Rule" id="MF_00041"/>
    </source>
</evidence>
<dbReference type="GO" id="GO:0005524">
    <property type="term" value="F:ATP binding"/>
    <property type="evidence" value="ECO:0007669"/>
    <property type="project" value="UniProtKB-UniRule"/>
</dbReference>
<dbReference type="Gene3D" id="1.20.120.1910">
    <property type="entry name" value="Cysteine-tRNA ligase, C-terminal anti-codon recognition domain"/>
    <property type="match status" value="1"/>
</dbReference>